<evidence type="ECO:0000256" key="5">
    <source>
        <dbReference type="ARBA" id="ARBA00023014"/>
    </source>
</evidence>
<proteinExistence type="predicted"/>
<dbReference type="InterPro" id="IPR015324">
    <property type="entry name" value="Ribosomal_Rsm22-like"/>
</dbReference>
<reference evidence="9 10" key="1">
    <citation type="submission" date="2020-02" db="EMBL/GenBank/DDBJ databases">
        <title>Draft genome sequence of Haematococcus lacustris strain NIES-144.</title>
        <authorList>
            <person name="Morimoto D."/>
            <person name="Nakagawa S."/>
            <person name="Yoshida T."/>
            <person name="Sawayama S."/>
        </authorList>
    </citation>
    <scope>NUCLEOTIDE SEQUENCE [LARGE SCALE GENOMIC DNA]</scope>
    <source>
        <strain evidence="9 10">NIES-144</strain>
    </source>
</reference>
<accession>A0A6A0A537</accession>
<evidence type="ECO:0000256" key="4">
    <source>
        <dbReference type="ARBA" id="ARBA00023004"/>
    </source>
</evidence>
<organism evidence="9 10">
    <name type="scientific">Haematococcus lacustris</name>
    <name type="common">Green alga</name>
    <name type="synonym">Haematococcus pluvialis</name>
    <dbReference type="NCBI Taxonomy" id="44745"/>
    <lineage>
        <taxon>Eukaryota</taxon>
        <taxon>Viridiplantae</taxon>
        <taxon>Chlorophyta</taxon>
        <taxon>core chlorophytes</taxon>
        <taxon>Chlorophyceae</taxon>
        <taxon>CS clade</taxon>
        <taxon>Chlamydomonadales</taxon>
        <taxon>Haematococcaceae</taxon>
        <taxon>Haematococcus</taxon>
    </lineage>
</organism>
<feature type="compositionally biased region" description="Low complexity" evidence="8">
    <location>
        <begin position="52"/>
        <end position="61"/>
    </location>
</feature>
<comment type="subcellular location">
    <subcellularLocation>
        <location evidence="1">Mitochondrion</location>
    </subcellularLocation>
</comment>
<protein>
    <submittedName>
        <fullName evidence="9">Uncharacterized protein</fullName>
    </submittedName>
</protein>
<evidence type="ECO:0000256" key="1">
    <source>
        <dbReference type="ARBA" id="ARBA00004173"/>
    </source>
</evidence>
<name>A0A6A0A537_HAELA</name>
<evidence type="ECO:0000313" key="9">
    <source>
        <dbReference type="EMBL" id="GFH27322.1"/>
    </source>
</evidence>
<keyword evidence="3" id="KW-0809">Transit peptide</keyword>
<feature type="compositionally biased region" description="Gly residues" evidence="8">
    <location>
        <begin position="130"/>
        <end position="141"/>
    </location>
</feature>
<keyword evidence="4" id="KW-0408">Iron</keyword>
<feature type="compositionally biased region" description="Low complexity" evidence="8">
    <location>
        <begin position="92"/>
        <end position="113"/>
    </location>
</feature>
<dbReference type="GO" id="GO:0008168">
    <property type="term" value="F:methyltransferase activity"/>
    <property type="evidence" value="ECO:0007669"/>
    <property type="project" value="InterPro"/>
</dbReference>
<feature type="region of interest" description="Disordered" evidence="8">
    <location>
        <begin position="52"/>
        <end position="75"/>
    </location>
</feature>
<dbReference type="InterPro" id="IPR052571">
    <property type="entry name" value="Mt_RNA_Methyltransferase"/>
</dbReference>
<dbReference type="AlphaFoldDB" id="A0A6A0A537"/>
<dbReference type="Pfam" id="PF09243">
    <property type="entry name" value="Rsm22"/>
    <property type="match status" value="1"/>
</dbReference>
<keyword evidence="2" id="KW-0479">Metal-binding</keyword>
<evidence type="ECO:0000256" key="8">
    <source>
        <dbReference type="SAM" id="MobiDB-lite"/>
    </source>
</evidence>
<keyword evidence="6" id="KW-0496">Mitochondrion</keyword>
<dbReference type="Proteomes" id="UP000485058">
    <property type="component" value="Unassembled WGS sequence"/>
</dbReference>
<dbReference type="GO" id="GO:0005763">
    <property type="term" value="C:mitochondrial small ribosomal subunit"/>
    <property type="evidence" value="ECO:0007669"/>
    <property type="project" value="TreeGrafter"/>
</dbReference>
<dbReference type="PANTHER" id="PTHR13184">
    <property type="entry name" value="37S RIBOSOMAL PROTEIN S22"/>
    <property type="match status" value="1"/>
</dbReference>
<dbReference type="EMBL" id="BLLF01003433">
    <property type="protein sequence ID" value="GFH27322.1"/>
    <property type="molecule type" value="Genomic_DNA"/>
</dbReference>
<feature type="region of interest" description="Disordered" evidence="8">
    <location>
        <begin position="87"/>
        <end position="144"/>
    </location>
</feature>
<dbReference type="GO" id="GO:0051536">
    <property type="term" value="F:iron-sulfur cluster binding"/>
    <property type="evidence" value="ECO:0007669"/>
    <property type="project" value="UniProtKB-KW"/>
</dbReference>
<dbReference type="PANTHER" id="PTHR13184:SF5">
    <property type="entry name" value="METHYLTRANSFERASE-LIKE PROTEIN 17, MITOCHONDRIAL"/>
    <property type="match status" value="1"/>
</dbReference>
<keyword evidence="10" id="KW-1185">Reference proteome</keyword>
<evidence type="ECO:0000256" key="6">
    <source>
        <dbReference type="ARBA" id="ARBA00023128"/>
    </source>
</evidence>
<evidence type="ECO:0000256" key="7">
    <source>
        <dbReference type="ARBA" id="ARBA00045681"/>
    </source>
</evidence>
<gene>
    <name evidence="9" type="ORF">HaLaN_25626</name>
</gene>
<evidence type="ECO:0000256" key="2">
    <source>
        <dbReference type="ARBA" id="ARBA00022723"/>
    </source>
</evidence>
<dbReference type="GO" id="GO:0006412">
    <property type="term" value="P:translation"/>
    <property type="evidence" value="ECO:0007669"/>
    <property type="project" value="InterPro"/>
</dbReference>
<evidence type="ECO:0000256" key="3">
    <source>
        <dbReference type="ARBA" id="ARBA00022946"/>
    </source>
</evidence>
<comment type="caution">
    <text evidence="9">The sequence shown here is derived from an EMBL/GenBank/DDBJ whole genome shotgun (WGS) entry which is preliminary data.</text>
</comment>
<keyword evidence="5" id="KW-0411">Iron-sulfur</keyword>
<evidence type="ECO:0000313" key="10">
    <source>
        <dbReference type="Proteomes" id="UP000485058"/>
    </source>
</evidence>
<dbReference type="GO" id="GO:0046872">
    <property type="term" value="F:metal ion binding"/>
    <property type="evidence" value="ECO:0007669"/>
    <property type="project" value="UniProtKB-KW"/>
</dbReference>
<comment type="function">
    <text evidence="7">Mitochondrial ribosome (mitoribosome) assembly factor. Binds at the interface of the head and body domains of the mitochondrial small ribosomal subunit (mt-SSU), occluding the mRNA channel and preventing compaction of the head domain towards the body. Probable inactive methyltransferase: retains the characteristic folding and ability to bind S-adenosyl-L-methionine, but it probably lost its methyltransferase activity.</text>
</comment>
<dbReference type="GO" id="GO:0003735">
    <property type="term" value="F:structural constituent of ribosome"/>
    <property type="evidence" value="ECO:0007669"/>
    <property type="project" value="TreeGrafter"/>
</dbReference>
<sequence length="308" mass="31885">MEPDQAAGVGVGVGGGAELLGQQLALQAFSRRYPDLGLGLVDKLMAEQANRLPGLGPQLGPAPRTPSSPGLRTPRPSITLRAAIQSRRLPQSGSSHAAGGAAGASSDGADVAACTPHGDVGGPAADASDAGGGSGIGIGRGESGKGAFPGIERLLTAPITAQERQQAEQQLWHDAFDMPDAVTSRPAVFRDSSEPANFPAITPQQRSALSRASLGWPRIIQPPKRKGGHVILDMCTAATVAGPRDACSIDGGPQIVRQTVSKARVLGRHAEPAYALAKSASWGDLWPSQYLLRWEERQLGRQSSLEAP</sequence>